<protein>
    <submittedName>
        <fullName evidence="1">Uncharacterized protein</fullName>
    </submittedName>
</protein>
<gene>
    <name evidence="1" type="ORF">OHA16_15220</name>
</gene>
<evidence type="ECO:0000313" key="1">
    <source>
        <dbReference type="EMBL" id="WUQ84190.1"/>
    </source>
</evidence>
<dbReference type="Proteomes" id="UP001432222">
    <property type="component" value="Chromosome"/>
</dbReference>
<name>A0ABZ1TZ11_9ACTN</name>
<dbReference type="EMBL" id="CP108110">
    <property type="protein sequence ID" value="WUQ84190.1"/>
    <property type="molecule type" value="Genomic_DNA"/>
</dbReference>
<dbReference type="RefSeq" id="WP_328955079.1">
    <property type="nucleotide sequence ID" value="NZ_CP108110.1"/>
</dbReference>
<proteinExistence type="predicted"/>
<evidence type="ECO:0000313" key="2">
    <source>
        <dbReference type="Proteomes" id="UP001432222"/>
    </source>
</evidence>
<keyword evidence="2" id="KW-1185">Reference proteome</keyword>
<accession>A0ABZ1TZ11</accession>
<sequence length="55" mass="5799">MSTTSPVEARPHYLVPALAATIRANRDPGYRMWSGKATGGLPLIVPAQEGKSCAC</sequence>
<organism evidence="1 2">
    <name type="scientific">Kitasatospora purpeofusca</name>
    <dbReference type="NCBI Taxonomy" id="67352"/>
    <lineage>
        <taxon>Bacteria</taxon>
        <taxon>Bacillati</taxon>
        <taxon>Actinomycetota</taxon>
        <taxon>Actinomycetes</taxon>
        <taxon>Kitasatosporales</taxon>
        <taxon>Streptomycetaceae</taxon>
        <taxon>Kitasatospora</taxon>
    </lineage>
</organism>
<reference evidence="1" key="1">
    <citation type="submission" date="2022-10" db="EMBL/GenBank/DDBJ databases">
        <title>The complete genomes of actinobacterial strains from the NBC collection.</title>
        <authorList>
            <person name="Joergensen T.S."/>
            <person name="Alvarez Arevalo M."/>
            <person name="Sterndorff E.B."/>
            <person name="Faurdal D."/>
            <person name="Vuksanovic O."/>
            <person name="Mourched A.-S."/>
            <person name="Charusanti P."/>
            <person name="Shaw S."/>
            <person name="Blin K."/>
            <person name="Weber T."/>
        </authorList>
    </citation>
    <scope>NUCLEOTIDE SEQUENCE</scope>
    <source>
        <strain evidence="1">NBC_00222</strain>
    </source>
</reference>